<dbReference type="GO" id="GO:0004252">
    <property type="term" value="F:serine-type endopeptidase activity"/>
    <property type="evidence" value="ECO:0007669"/>
    <property type="project" value="InterPro"/>
</dbReference>
<proteinExistence type="inferred from homology"/>
<sequence>HGTHCASTAGGATYGVAEGTTIITVQVLNCGGSGSTAGIVAGIEWAVADSKDRGLPAVISMSLGGGGANRFDAAINAAFAEGVLSVVAAGNSNADACDYSPASTPLAVTVGSTTNSDAKSGFSNHGTCVDIHAPGSGITAAWVGSDSDTTTISGTSMA</sequence>
<evidence type="ECO:0000313" key="8">
    <source>
        <dbReference type="Proteomes" id="UP000013827"/>
    </source>
</evidence>
<evidence type="ECO:0000256" key="5">
    <source>
        <dbReference type="PROSITE-ProRule" id="PRU01240"/>
    </source>
</evidence>
<dbReference type="InterPro" id="IPR036852">
    <property type="entry name" value="Peptidase_S8/S53_dom_sf"/>
</dbReference>
<dbReference type="PROSITE" id="PS51892">
    <property type="entry name" value="SUBTILASE"/>
    <property type="match status" value="1"/>
</dbReference>
<dbReference type="eggNOG" id="KOG1153">
    <property type="taxonomic scope" value="Eukaryota"/>
</dbReference>
<dbReference type="PANTHER" id="PTHR43806">
    <property type="entry name" value="PEPTIDASE S8"/>
    <property type="match status" value="1"/>
</dbReference>
<dbReference type="InterPro" id="IPR034193">
    <property type="entry name" value="PCSK9_ProteinaseK-like"/>
</dbReference>
<evidence type="ECO:0000256" key="4">
    <source>
        <dbReference type="ARBA" id="ARBA00022825"/>
    </source>
</evidence>
<protein>
    <recommendedName>
        <fullName evidence="6">Peptidase S8/S53 domain-containing protein</fullName>
    </recommendedName>
</protein>
<dbReference type="KEGG" id="ehx:EMIHUDRAFT_47319"/>
<reference evidence="8" key="1">
    <citation type="journal article" date="2013" name="Nature">
        <title>Pan genome of the phytoplankton Emiliania underpins its global distribution.</title>
        <authorList>
            <person name="Read B.A."/>
            <person name="Kegel J."/>
            <person name="Klute M.J."/>
            <person name="Kuo A."/>
            <person name="Lefebvre S.C."/>
            <person name="Maumus F."/>
            <person name="Mayer C."/>
            <person name="Miller J."/>
            <person name="Monier A."/>
            <person name="Salamov A."/>
            <person name="Young J."/>
            <person name="Aguilar M."/>
            <person name="Claverie J.M."/>
            <person name="Frickenhaus S."/>
            <person name="Gonzalez K."/>
            <person name="Herman E.K."/>
            <person name="Lin Y.C."/>
            <person name="Napier J."/>
            <person name="Ogata H."/>
            <person name="Sarno A.F."/>
            <person name="Shmutz J."/>
            <person name="Schroeder D."/>
            <person name="de Vargas C."/>
            <person name="Verret F."/>
            <person name="von Dassow P."/>
            <person name="Valentin K."/>
            <person name="Van de Peer Y."/>
            <person name="Wheeler G."/>
            <person name="Dacks J.B."/>
            <person name="Delwiche C.F."/>
            <person name="Dyhrman S.T."/>
            <person name="Glockner G."/>
            <person name="John U."/>
            <person name="Richards T."/>
            <person name="Worden A.Z."/>
            <person name="Zhang X."/>
            <person name="Grigoriev I.V."/>
            <person name="Allen A.E."/>
            <person name="Bidle K."/>
            <person name="Borodovsky M."/>
            <person name="Bowler C."/>
            <person name="Brownlee C."/>
            <person name="Cock J.M."/>
            <person name="Elias M."/>
            <person name="Gladyshev V.N."/>
            <person name="Groth M."/>
            <person name="Guda C."/>
            <person name="Hadaegh A."/>
            <person name="Iglesias-Rodriguez M.D."/>
            <person name="Jenkins J."/>
            <person name="Jones B.M."/>
            <person name="Lawson T."/>
            <person name="Leese F."/>
            <person name="Lindquist E."/>
            <person name="Lobanov A."/>
            <person name="Lomsadze A."/>
            <person name="Malik S.B."/>
            <person name="Marsh M.E."/>
            <person name="Mackinder L."/>
            <person name="Mock T."/>
            <person name="Mueller-Roeber B."/>
            <person name="Pagarete A."/>
            <person name="Parker M."/>
            <person name="Probert I."/>
            <person name="Quesneville H."/>
            <person name="Raines C."/>
            <person name="Rensing S.A."/>
            <person name="Riano-Pachon D.M."/>
            <person name="Richier S."/>
            <person name="Rokitta S."/>
            <person name="Shiraiwa Y."/>
            <person name="Soanes D.M."/>
            <person name="van der Giezen M."/>
            <person name="Wahlund T.M."/>
            <person name="Williams B."/>
            <person name="Wilson W."/>
            <person name="Wolfe G."/>
            <person name="Wurch L.L."/>
        </authorList>
    </citation>
    <scope>NUCLEOTIDE SEQUENCE</scope>
</reference>
<feature type="domain" description="Peptidase S8/S53" evidence="6">
    <location>
        <begin position="1"/>
        <end position="158"/>
    </location>
</feature>
<dbReference type="GO" id="GO:0006508">
    <property type="term" value="P:proteolysis"/>
    <property type="evidence" value="ECO:0007669"/>
    <property type="project" value="UniProtKB-KW"/>
</dbReference>
<evidence type="ECO:0000256" key="3">
    <source>
        <dbReference type="ARBA" id="ARBA00022801"/>
    </source>
</evidence>
<dbReference type="AlphaFoldDB" id="A0A0D3KH54"/>
<dbReference type="Proteomes" id="UP000013827">
    <property type="component" value="Unassembled WGS sequence"/>
</dbReference>
<evidence type="ECO:0000313" key="7">
    <source>
        <dbReference type="EnsemblProtists" id="EOD35089"/>
    </source>
</evidence>
<organism evidence="7 8">
    <name type="scientific">Emiliania huxleyi (strain CCMP1516)</name>
    <dbReference type="NCBI Taxonomy" id="280463"/>
    <lineage>
        <taxon>Eukaryota</taxon>
        <taxon>Haptista</taxon>
        <taxon>Haptophyta</taxon>
        <taxon>Prymnesiophyceae</taxon>
        <taxon>Isochrysidales</taxon>
        <taxon>Noelaerhabdaceae</taxon>
        <taxon>Emiliania</taxon>
    </lineage>
</organism>
<keyword evidence="8" id="KW-1185">Reference proteome</keyword>
<keyword evidence="2" id="KW-0645">Protease</keyword>
<dbReference type="CDD" id="cd04077">
    <property type="entry name" value="Peptidases_S8_PCSK9_ProteinaseK_like"/>
    <property type="match status" value="1"/>
</dbReference>
<dbReference type="InterPro" id="IPR000209">
    <property type="entry name" value="Peptidase_S8/S53_dom"/>
</dbReference>
<evidence type="ECO:0000256" key="1">
    <source>
        <dbReference type="ARBA" id="ARBA00011073"/>
    </source>
</evidence>
<evidence type="ECO:0000256" key="2">
    <source>
        <dbReference type="ARBA" id="ARBA00022670"/>
    </source>
</evidence>
<dbReference type="GeneID" id="17280360"/>
<dbReference type="Gene3D" id="3.40.50.200">
    <property type="entry name" value="Peptidase S8/S53 domain"/>
    <property type="match status" value="1"/>
</dbReference>
<accession>A0A0D3KH54</accession>
<dbReference type="PROSITE" id="PS00137">
    <property type="entry name" value="SUBTILASE_HIS"/>
    <property type="match status" value="1"/>
</dbReference>
<name>A0A0D3KH54_EMIH1</name>
<dbReference type="InterPro" id="IPR050131">
    <property type="entry name" value="Peptidase_S8_subtilisin-like"/>
</dbReference>
<evidence type="ECO:0000259" key="6">
    <source>
        <dbReference type="Pfam" id="PF00082"/>
    </source>
</evidence>
<dbReference type="EnsemblProtists" id="EOD35089">
    <property type="protein sequence ID" value="EOD35089"/>
    <property type="gene ID" value="EMIHUDRAFT_47319"/>
</dbReference>
<dbReference type="RefSeq" id="XP_005787518.1">
    <property type="nucleotide sequence ID" value="XM_005787461.1"/>
</dbReference>
<dbReference type="PANTHER" id="PTHR43806:SF58">
    <property type="entry name" value="ALKALINE PROTEASE 1-RELATED"/>
    <property type="match status" value="1"/>
</dbReference>
<reference evidence="7" key="2">
    <citation type="submission" date="2024-10" db="UniProtKB">
        <authorList>
            <consortium name="EnsemblProtists"/>
        </authorList>
    </citation>
    <scope>IDENTIFICATION</scope>
</reference>
<keyword evidence="3" id="KW-0378">Hydrolase</keyword>
<dbReference type="HOGENOM" id="CLU_011263_6_2_1"/>
<dbReference type="Pfam" id="PF00082">
    <property type="entry name" value="Peptidase_S8"/>
    <property type="match status" value="1"/>
</dbReference>
<dbReference type="GO" id="GO:0005615">
    <property type="term" value="C:extracellular space"/>
    <property type="evidence" value="ECO:0007669"/>
    <property type="project" value="TreeGrafter"/>
</dbReference>
<comment type="similarity">
    <text evidence="1 5">Belongs to the peptidase S8 family.</text>
</comment>
<keyword evidence="4" id="KW-0720">Serine protease</keyword>
<dbReference type="STRING" id="2903.R1FNY1"/>
<dbReference type="InterPro" id="IPR022398">
    <property type="entry name" value="Peptidase_S8_His-AS"/>
</dbReference>
<comment type="caution">
    <text evidence="5">Lacks conserved residue(s) required for the propagation of feature annotation.</text>
</comment>
<dbReference type="SUPFAM" id="SSF52743">
    <property type="entry name" value="Subtilisin-like"/>
    <property type="match status" value="1"/>
</dbReference>